<evidence type="ECO:0000256" key="5">
    <source>
        <dbReference type="ARBA" id="ARBA00022692"/>
    </source>
</evidence>
<feature type="transmembrane region" description="Helical" evidence="9">
    <location>
        <begin position="475"/>
        <end position="493"/>
    </location>
</feature>
<protein>
    <submittedName>
        <fullName evidence="12">Uncharacterized protein</fullName>
    </submittedName>
</protein>
<evidence type="ECO:0000256" key="1">
    <source>
        <dbReference type="ARBA" id="ARBA00004651"/>
    </source>
</evidence>
<feature type="transmembrane region" description="Helical" evidence="9">
    <location>
        <begin position="34"/>
        <end position="53"/>
    </location>
</feature>
<dbReference type="InterPro" id="IPR038731">
    <property type="entry name" value="RgtA/B/C-like"/>
</dbReference>
<feature type="compositionally biased region" description="Gly residues" evidence="8">
    <location>
        <begin position="415"/>
        <end position="427"/>
    </location>
</feature>
<keyword evidence="4" id="KW-0808">Transferase</keyword>
<evidence type="ECO:0000256" key="8">
    <source>
        <dbReference type="SAM" id="MobiDB-lite"/>
    </source>
</evidence>
<feature type="transmembrane region" description="Helical" evidence="9">
    <location>
        <begin position="588"/>
        <end position="610"/>
    </location>
</feature>
<dbReference type="GO" id="GO:0009103">
    <property type="term" value="P:lipopolysaccharide biosynthetic process"/>
    <property type="evidence" value="ECO:0007669"/>
    <property type="project" value="UniProtKB-ARBA"/>
</dbReference>
<feature type="region of interest" description="Disordered" evidence="8">
    <location>
        <begin position="304"/>
        <end position="427"/>
    </location>
</feature>
<feature type="compositionally biased region" description="Low complexity" evidence="8">
    <location>
        <begin position="352"/>
        <end position="403"/>
    </location>
</feature>
<dbReference type="Pfam" id="PF24878">
    <property type="entry name" value="YkcB_C"/>
    <property type="match status" value="1"/>
</dbReference>
<evidence type="ECO:0000256" key="4">
    <source>
        <dbReference type="ARBA" id="ARBA00022679"/>
    </source>
</evidence>
<feature type="domain" description="Glycosyltransferase RgtA/B/C/D-like" evidence="10">
    <location>
        <begin position="93"/>
        <end position="251"/>
    </location>
</feature>
<feature type="transmembrane region" description="Helical" evidence="9">
    <location>
        <begin position="531"/>
        <end position="548"/>
    </location>
</feature>
<feature type="domain" description="Putative mannosyltransferase YkcA/B-like C-terminal" evidence="11">
    <location>
        <begin position="685"/>
        <end position="773"/>
    </location>
</feature>
<feature type="compositionally biased region" description="Low complexity" evidence="8">
    <location>
        <begin position="310"/>
        <end position="330"/>
    </location>
</feature>
<keyword evidence="2" id="KW-1003">Cell membrane</keyword>
<gene>
    <name evidence="12" type="ORF">KTA_12320</name>
</gene>
<feature type="region of interest" description="Disordered" evidence="8">
    <location>
        <begin position="1"/>
        <end position="25"/>
    </location>
</feature>
<evidence type="ECO:0000313" key="12">
    <source>
        <dbReference type="EMBL" id="BBH93033.1"/>
    </source>
</evidence>
<evidence type="ECO:0000256" key="3">
    <source>
        <dbReference type="ARBA" id="ARBA00022676"/>
    </source>
</evidence>
<keyword evidence="6 9" id="KW-1133">Transmembrane helix</keyword>
<feature type="transmembrane region" description="Helical" evidence="9">
    <location>
        <begin position="165"/>
        <end position="182"/>
    </location>
</feature>
<proteinExistence type="predicted"/>
<reference evidence="12" key="1">
    <citation type="submission" date="2018-12" db="EMBL/GenBank/DDBJ databases">
        <title>Novel natural products biosynthetic potential of the class Ktedonobacteria.</title>
        <authorList>
            <person name="Zheng Y."/>
            <person name="Saitou A."/>
            <person name="Wang C.M."/>
            <person name="Toyoda A."/>
            <person name="Minakuchi Y."/>
            <person name="Sekiguchi Y."/>
            <person name="Ueda K."/>
            <person name="Takano H."/>
            <person name="Sakai Y."/>
            <person name="Yokota A."/>
            <person name="Yabe S."/>
        </authorList>
    </citation>
    <scope>NUCLEOTIDE SEQUENCE</scope>
    <source>
        <strain evidence="12">A3-2</strain>
    </source>
</reference>
<dbReference type="PANTHER" id="PTHR33908:SF3">
    <property type="entry name" value="UNDECAPRENYL PHOSPHATE-ALPHA-4-AMINO-4-DEOXY-L-ARABINOSE ARABINOSYL TRANSFERASE"/>
    <property type="match status" value="1"/>
</dbReference>
<evidence type="ECO:0000256" key="9">
    <source>
        <dbReference type="SAM" id="Phobius"/>
    </source>
</evidence>
<evidence type="ECO:0000259" key="11">
    <source>
        <dbReference type="Pfam" id="PF24878"/>
    </source>
</evidence>
<evidence type="ECO:0000256" key="6">
    <source>
        <dbReference type="ARBA" id="ARBA00022989"/>
    </source>
</evidence>
<evidence type="ECO:0000256" key="7">
    <source>
        <dbReference type="ARBA" id="ARBA00023136"/>
    </source>
</evidence>
<dbReference type="AlphaFoldDB" id="A0A455SX96"/>
<keyword evidence="7 9" id="KW-0472">Membrane</keyword>
<feature type="transmembrane region" description="Helical" evidence="9">
    <location>
        <begin position="237"/>
        <end position="254"/>
    </location>
</feature>
<dbReference type="Pfam" id="PF13231">
    <property type="entry name" value="PMT_2"/>
    <property type="match status" value="1"/>
</dbReference>
<keyword evidence="5 9" id="KW-0812">Transmembrane</keyword>
<keyword evidence="3" id="KW-0328">Glycosyltransferase</keyword>
<dbReference type="GO" id="GO:0005886">
    <property type="term" value="C:plasma membrane"/>
    <property type="evidence" value="ECO:0007669"/>
    <property type="project" value="UniProtKB-SubCell"/>
</dbReference>
<comment type="subcellular location">
    <subcellularLocation>
        <location evidence="1">Cell membrane</location>
        <topology evidence="1">Multi-pass membrane protein</topology>
    </subcellularLocation>
</comment>
<dbReference type="InterPro" id="IPR056785">
    <property type="entry name" value="YkcA/B-like_C"/>
</dbReference>
<evidence type="ECO:0000256" key="2">
    <source>
        <dbReference type="ARBA" id="ARBA00022475"/>
    </source>
</evidence>
<evidence type="ECO:0000259" key="10">
    <source>
        <dbReference type="Pfam" id="PF13231"/>
    </source>
</evidence>
<feature type="transmembrane region" description="Helical" evidence="9">
    <location>
        <begin position="117"/>
        <end position="135"/>
    </location>
</feature>
<name>A0A455SX96_9CHLR</name>
<feature type="transmembrane region" description="Helical" evidence="9">
    <location>
        <begin position="212"/>
        <end position="230"/>
    </location>
</feature>
<dbReference type="GO" id="GO:0010041">
    <property type="term" value="P:response to iron(III) ion"/>
    <property type="evidence" value="ECO:0007669"/>
    <property type="project" value="TreeGrafter"/>
</dbReference>
<dbReference type="InterPro" id="IPR050297">
    <property type="entry name" value="LipidA_mod_glycosyltrf_83"/>
</dbReference>
<dbReference type="GO" id="GO:0016763">
    <property type="term" value="F:pentosyltransferase activity"/>
    <property type="evidence" value="ECO:0007669"/>
    <property type="project" value="TreeGrafter"/>
</dbReference>
<dbReference type="PANTHER" id="PTHR33908">
    <property type="entry name" value="MANNOSYLTRANSFERASE YKCB-RELATED"/>
    <property type="match status" value="1"/>
</dbReference>
<feature type="compositionally biased region" description="Polar residues" evidence="8">
    <location>
        <begin position="331"/>
        <end position="351"/>
    </location>
</feature>
<dbReference type="EMBL" id="AP019377">
    <property type="protein sequence ID" value="BBH93033.1"/>
    <property type="molecule type" value="Genomic_DNA"/>
</dbReference>
<feature type="transmembrane region" description="Helical" evidence="9">
    <location>
        <begin position="445"/>
        <end position="463"/>
    </location>
</feature>
<feature type="transmembrane region" description="Helical" evidence="9">
    <location>
        <begin position="554"/>
        <end position="576"/>
    </location>
</feature>
<feature type="transmembrane region" description="Helical" evidence="9">
    <location>
        <begin position="142"/>
        <end position="159"/>
    </location>
</feature>
<organism evidence="12">
    <name type="scientific">Thermogemmatispora argillosa</name>
    <dbReference type="NCBI Taxonomy" id="2045280"/>
    <lineage>
        <taxon>Bacteria</taxon>
        <taxon>Bacillati</taxon>
        <taxon>Chloroflexota</taxon>
        <taxon>Ktedonobacteria</taxon>
        <taxon>Thermogemmatisporales</taxon>
        <taxon>Thermogemmatisporaceae</taxon>
        <taxon>Thermogemmatispora</taxon>
    </lineage>
</organism>
<accession>A0A455SX96</accession>
<sequence length="808" mass="84942">MGTPTPTPALPEIEQPVAPDTAPMPTTARDWPPLWRRLALAAIALLSVFLNFYQLGVNGFGNLYYAAGVRSMLDNWHNFFFVSFDPGGFVTIDKPPLGFWLQVASAKIFGFTPFSVLFPQALAGVLSVLLLYYLVRRHFGTTAGLLAALALAISPISVVTNRNNTIDSTLVFVMLLGAWAVMRTAETGKLRWLLLCALFLGLGFNIKMLEAYLVVPAYGLLYLLAAPRRLLVRIGHLALATVLMLAVSFSWALAVDLTPASARPYVGSSQDNSEISLALGYNGIERLLGRFGFGPGARGNSNFPSFERINSGSSSTSNASNRSGTNNAGSPNGTATPPPSSYFQPGEQPSTSTGAAPMPGSGSGTPPEGAAPGSGANNGAANGSGTGTTNSTGSASNSSVTGNPGQPPEGMQGTPNGGGNAGGGMFGTGTPGPFRLFNEPLGGQIVWLLPLALLGILAVAWQRRPRFRGDPEQQGLVLWGVWLLTTAVFFSVAGFFHQYYLTTMAPAVAALFGIGVVVMWRDYRRRGWRGWLLPLALLLTALEQLHIITSNPAWGTWLIPLIAVPCALAALILFMARLVPFLRERAQVLVPALVVALIALQLTPAVWSFIPVLRGEAASLPTAGPGNQFGGMGTGGVVTFRGPGTGDAAERFRSYIENFARATDGQNGQRPNGAGGEGITVNTALINYLEAHRNGAKYLVAVMSSNEAESIILATNQPVMAMGGFSGSDPILTPAKLAQLVKSGQVRFFLINGNGRGFGGGSQSELINWIVQHCKQVPSSAWQSSSTSSGVGGFGGVGGAQLYEYTGS</sequence>
<feature type="transmembrane region" description="Helical" evidence="9">
    <location>
        <begin position="499"/>
        <end position="519"/>
    </location>
</feature>